<dbReference type="HOGENOM" id="CLU_2241694_0_0_1"/>
<reference evidence="2" key="2">
    <citation type="submission" date="2024-10" db="UniProtKB">
        <authorList>
            <consortium name="EnsemblProtists"/>
        </authorList>
    </citation>
    <scope>IDENTIFICATION</scope>
</reference>
<feature type="region of interest" description="Disordered" evidence="1">
    <location>
        <begin position="73"/>
        <end position="107"/>
    </location>
</feature>
<dbReference type="GeneID" id="17280443"/>
<protein>
    <submittedName>
        <fullName evidence="2">Uncharacterized protein</fullName>
    </submittedName>
</protein>
<dbReference type="PaxDb" id="2903-EOD35173"/>
<dbReference type="AlphaFoldDB" id="A0A0D3KHD8"/>
<dbReference type="EnsemblProtists" id="EOD35173">
    <property type="protein sequence ID" value="EOD35173"/>
    <property type="gene ID" value="EMIHUDRAFT_227701"/>
</dbReference>
<evidence type="ECO:0000313" key="2">
    <source>
        <dbReference type="EnsemblProtists" id="EOD35173"/>
    </source>
</evidence>
<evidence type="ECO:0000313" key="3">
    <source>
        <dbReference type="Proteomes" id="UP000013827"/>
    </source>
</evidence>
<name>A0A0D3KHD8_EMIH1</name>
<accession>A0A0D3KHD8</accession>
<dbReference type="Proteomes" id="UP000013827">
    <property type="component" value="Unassembled WGS sequence"/>
</dbReference>
<keyword evidence="3" id="KW-1185">Reference proteome</keyword>
<feature type="compositionally biased region" description="Low complexity" evidence="1">
    <location>
        <begin position="93"/>
        <end position="107"/>
    </location>
</feature>
<organism evidence="2 3">
    <name type="scientific">Emiliania huxleyi (strain CCMP1516)</name>
    <dbReference type="NCBI Taxonomy" id="280463"/>
    <lineage>
        <taxon>Eukaryota</taxon>
        <taxon>Haptista</taxon>
        <taxon>Haptophyta</taxon>
        <taxon>Prymnesiophyceae</taxon>
        <taxon>Isochrysidales</taxon>
        <taxon>Noelaerhabdaceae</taxon>
        <taxon>Emiliania</taxon>
    </lineage>
</organism>
<sequence length="107" mass="10175">MINSAPRTDAKSGDGGASRDGGRDRAMSRGGMSCDGATSVGKASHTLTGGMTSGAATTPLGAVAASSDGTLSHTQLSAGATSHCEASDGRIMTGGTLSGAAATTDQA</sequence>
<feature type="region of interest" description="Disordered" evidence="1">
    <location>
        <begin position="1"/>
        <end position="58"/>
    </location>
</feature>
<evidence type="ECO:0000256" key="1">
    <source>
        <dbReference type="SAM" id="MobiDB-lite"/>
    </source>
</evidence>
<reference evidence="3" key="1">
    <citation type="journal article" date="2013" name="Nature">
        <title>Pan genome of the phytoplankton Emiliania underpins its global distribution.</title>
        <authorList>
            <person name="Read B.A."/>
            <person name="Kegel J."/>
            <person name="Klute M.J."/>
            <person name="Kuo A."/>
            <person name="Lefebvre S.C."/>
            <person name="Maumus F."/>
            <person name="Mayer C."/>
            <person name="Miller J."/>
            <person name="Monier A."/>
            <person name="Salamov A."/>
            <person name="Young J."/>
            <person name="Aguilar M."/>
            <person name="Claverie J.M."/>
            <person name="Frickenhaus S."/>
            <person name="Gonzalez K."/>
            <person name="Herman E.K."/>
            <person name="Lin Y.C."/>
            <person name="Napier J."/>
            <person name="Ogata H."/>
            <person name="Sarno A.F."/>
            <person name="Shmutz J."/>
            <person name="Schroeder D."/>
            <person name="de Vargas C."/>
            <person name="Verret F."/>
            <person name="von Dassow P."/>
            <person name="Valentin K."/>
            <person name="Van de Peer Y."/>
            <person name="Wheeler G."/>
            <person name="Dacks J.B."/>
            <person name="Delwiche C.F."/>
            <person name="Dyhrman S.T."/>
            <person name="Glockner G."/>
            <person name="John U."/>
            <person name="Richards T."/>
            <person name="Worden A.Z."/>
            <person name="Zhang X."/>
            <person name="Grigoriev I.V."/>
            <person name="Allen A.E."/>
            <person name="Bidle K."/>
            <person name="Borodovsky M."/>
            <person name="Bowler C."/>
            <person name="Brownlee C."/>
            <person name="Cock J.M."/>
            <person name="Elias M."/>
            <person name="Gladyshev V.N."/>
            <person name="Groth M."/>
            <person name="Guda C."/>
            <person name="Hadaegh A."/>
            <person name="Iglesias-Rodriguez M.D."/>
            <person name="Jenkins J."/>
            <person name="Jones B.M."/>
            <person name="Lawson T."/>
            <person name="Leese F."/>
            <person name="Lindquist E."/>
            <person name="Lobanov A."/>
            <person name="Lomsadze A."/>
            <person name="Malik S.B."/>
            <person name="Marsh M.E."/>
            <person name="Mackinder L."/>
            <person name="Mock T."/>
            <person name="Mueller-Roeber B."/>
            <person name="Pagarete A."/>
            <person name="Parker M."/>
            <person name="Probert I."/>
            <person name="Quesneville H."/>
            <person name="Raines C."/>
            <person name="Rensing S.A."/>
            <person name="Riano-Pachon D.M."/>
            <person name="Richier S."/>
            <person name="Rokitta S."/>
            <person name="Shiraiwa Y."/>
            <person name="Soanes D.M."/>
            <person name="van der Giezen M."/>
            <person name="Wahlund T.M."/>
            <person name="Williams B."/>
            <person name="Wilson W."/>
            <person name="Wolfe G."/>
            <person name="Wurch L.L."/>
        </authorList>
    </citation>
    <scope>NUCLEOTIDE SEQUENCE</scope>
</reference>
<proteinExistence type="predicted"/>
<feature type="compositionally biased region" description="Polar residues" evidence="1">
    <location>
        <begin position="45"/>
        <end position="56"/>
    </location>
</feature>
<dbReference type="KEGG" id="ehx:EMIHUDRAFT_227701"/>
<dbReference type="RefSeq" id="XP_005787602.1">
    <property type="nucleotide sequence ID" value="XM_005787545.1"/>
</dbReference>